<dbReference type="PANTHER" id="PTHR37943">
    <property type="entry name" value="PROTEIN VES"/>
    <property type="match status" value="1"/>
</dbReference>
<evidence type="ECO:0000313" key="2">
    <source>
        <dbReference type="Proteomes" id="UP000266483"/>
    </source>
</evidence>
<dbReference type="InterPro" id="IPR011051">
    <property type="entry name" value="RmlC_Cupin_sf"/>
</dbReference>
<dbReference type="CDD" id="cd20293">
    <property type="entry name" value="cupin_HutD_N"/>
    <property type="match status" value="1"/>
</dbReference>
<dbReference type="PANTHER" id="PTHR37943:SF1">
    <property type="entry name" value="PROTEIN VES"/>
    <property type="match status" value="1"/>
</dbReference>
<sequence>MEDFAWRVSVADIDENADFSEFNGVDRIITLIHGNDITLNFDHGQQHLLKPFEPFPFKGEHKLKAVLHQGGVRDLNLMMSRKHVSGSLISVREATEIACDPTCFYWLFCPTGHWQVKSETNKQSSVWELNALDYLRFDLSLTQVSLKPVTADSAVLVATIQPGAHTE</sequence>
<gene>
    <name evidence="1" type="ORF">CJO09_09115</name>
</gene>
<comment type="caution">
    <text evidence="1">The sequence shown here is derived from an EMBL/GenBank/DDBJ whole genome shotgun (WGS) entry which is preliminary data.</text>
</comment>
<dbReference type="Proteomes" id="UP000266483">
    <property type="component" value="Unassembled WGS sequence"/>
</dbReference>
<keyword evidence="2" id="KW-1185">Reference proteome</keyword>
<proteinExistence type="predicted"/>
<evidence type="ECO:0008006" key="3">
    <source>
        <dbReference type="Google" id="ProtNLM"/>
    </source>
</evidence>
<name>A0ABX9MXJ9_9BURK</name>
<evidence type="ECO:0000313" key="1">
    <source>
        <dbReference type="EMBL" id="RII82741.1"/>
    </source>
</evidence>
<protein>
    <recommendedName>
        <fullName evidence="3">HutD family protein</fullName>
    </recommendedName>
</protein>
<organism evidence="1 2">
    <name type="scientific">Neopusillimonas maritima</name>
    <dbReference type="NCBI Taxonomy" id="2026239"/>
    <lineage>
        <taxon>Bacteria</taxon>
        <taxon>Pseudomonadati</taxon>
        <taxon>Pseudomonadota</taxon>
        <taxon>Betaproteobacteria</taxon>
        <taxon>Burkholderiales</taxon>
        <taxon>Alcaligenaceae</taxon>
        <taxon>Neopusillimonas</taxon>
    </lineage>
</organism>
<dbReference type="InterPro" id="IPR010282">
    <property type="entry name" value="Uncharacterised_HutD/Ves"/>
</dbReference>
<reference evidence="1 2" key="1">
    <citation type="submission" date="2017-08" db="EMBL/GenBank/DDBJ databases">
        <title>Pusillimonas indicus sp. nov., a member of the family Alcaligenaceae isolated from surface seawater.</title>
        <authorList>
            <person name="Li J."/>
        </authorList>
    </citation>
    <scope>NUCLEOTIDE SEQUENCE [LARGE SCALE GENOMIC DNA]</scope>
    <source>
        <strain evidence="1 2">17-4A</strain>
    </source>
</reference>
<dbReference type="EMBL" id="NQOU01000003">
    <property type="protein sequence ID" value="RII82741.1"/>
    <property type="molecule type" value="Genomic_DNA"/>
</dbReference>
<dbReference type="Pfam" id="PF05962">
    <property type="entry name" value="HutD"/>
    <property type="match status" value="1"/>
</dbReference>
<dbReference type="SUPFAM" id="SSF51182">
    <property type="entry name" value="RmlC-like cupins"/>
    <property type="match status" value="1"/>
</dbReference>
<dbReference type="InterPro" id="IPR014710">
    <property type="entry name" value="RmlC-like_jellyroll"/>
</dbReference>
<accession>A0ABX9MXJ9</accession>
<dbReference type="Gene3D" id="2.60.120.10">
    <property type="entry name" value="Jelly Rolls"/>
    <property type="match status" value="1"/>
</dbReference>